<dbReference type="eggNOG" id="ENOG5032YM4">
    <property type="taxonomic scope" value="Bacteria"/>
</dbReference>
<evidence type="ECO:0008006" key="3">
    <source>
        <dbReference type="Google" id="ProtNLM"/>
    </source>
</evidence>
<dbReference type="AlphaFoldDB" id="V5C8K3"/>
<evidence type="ECO:0000313" key="1">
    <source>
        <dbReference type="EMBL" id="ESS73028.1"/>
    </source>
</evidence>
<comment type="caution">
    <text evidence="1">The sequence shown here is derived from an EMBL/GenBank/DDBJ whole genome shotgun (WGS) entry which is preliminary data.</text>
</comment>
<dbReference type="Proteomes" id="UP000017842">
    <property type="component" value="Unassembled WGS sequence"/>
</dbReference>
<organism evidence="1 2">
    <name type="scientific">Methyloglobulus morosus KoM1</name>
    <dbReference type="NCBI Taxonomy" id="1116472"/>
    <lineage>
        <taxon>Bacteria</taxon>
        <taxon>Pseudomonadati</taxon>
        <taxon>Pseudomonadota</taxon>
        <taxon>Gammaproteobacteria</taxon>
        <taxon>Methylococcales</taxon>
        <taxon>Methylococcaceae</taxon>
        <taxon>Methyloglobulus</taxon>
    </lineage>
</organism>
<accession>V5C8K3</accession>
<reference evidence="1 2" key="1">
    <citation type="journal article" date="2013" name="Genome Announc.">
        <title>Draft Genome Sequence of the Methanotrophic Gammaproteobacterium Methyloglobulus morosus DSM 22980 Strain KoM1.</title>
        <authorList>
            <person name="Poehlein A."/>
            <person name="Deutzmann J.S."/>
            <person name="Daniel R."/>
            <person name="Simeonova D.D."/>
        </authorList>
    </citation>
    <scope>NUCLEOTIDE SEQUENCE [LARGE SCALE GENOMIC DNA]</scope>
    <source>
        <strain evidence="1 2">KoM1</strain>
    </source>
</reference>
<sequence>MFVEVMKTIHLQALRFIQNNEWDAAHRLVQDYTDPLSRQIHGYLHYIEGDLDNASYWYRLIGMALPDGSPEEELKRLTKAIGETN</sequence>
<dbReference type="STRING" id="1116472.MGMO_38c00110"/>
<dbReference type="EMBL" id="AYLO01000037">
    <property type="protein sequence ID" value="ESS73028.1"/>
    <property type="molecule type" value="Genomic_DNA"/>
</dbReference>
<name>V5C8K3_9GAMM</name>
<gene>
    <name evidence="1" type="ORF">MGMO_38c00110</name>
</gene>
<evidence type="ECO:0000313" key="2">
    <source>
        <dbReference type="Proteomes" id="UP000017842"/>
    </source>
</evidence>
<keyword evidence="2" id="KW-1185">Reference proteome</keyword>
<proteinExistence type="predicted"/>
<protein>
    <recommendedName>
        <fullName evidence="3">Tetratricopeptide repeat protein</fullName>
    </recommendedName>
</protein>